<dbReference type="RefSeq" id="WP_022621258.1">
    <property type="nucleotide sequence ID" value="NZ_BIOW01000029.1"/>
</dbReference>
<reference evidence="1" key="2">
    <citation type="submission" date="2021-06" db="EMBL/GenBank/DDBJ databases">
        <authorList>
            <consortium name="NCBI Pathogen Detection Project"/>
        </authorList>
    </citation>
    <scope>NUCLEOTIDE SEQUENCE</scope>
    <source>
        <strain evidence="1">Clostridioides</strain>
    </source>
</reference>
<evidence type="ECO:0008006" key="3">
    <source>
        <dbReference type="Google" id="ProtNLM"/>
    </source>
</evidence>
<dbReference type="EMBL" id="DAEQIJ010000015">
    <property type="protein sequence ID" value="HBH2621152.1"/>
    <property type="molecule type" value="Genomic_DNA"/>
</dbReference>
<dbReference type="Proteomes" id="UP000879542">
    <property type="component" value="Unassembled WGS sequence"/>
</dbReference>
<evidence type="ECO:0000313" key="2">
    <source>
        <dbReference type="Proteomes" id="UP000879542"/>
    </source>
</evidence>
<protein>
    <recommendedName>
        <fullName evidence="3">HK97 gp10 family phage protein</fullName>
    </recommendedName>
</protein>
<evidence type="ECO:0000313" key="1">
    <source>
        <dbReference type="EMBL" id="HBH2621152.1"/>
    </source>
</evidence>
<reference evidence="1" key="1">
    <citation type="journal article" date="2018" name="Genome Biol.">
        <title>SKESA: strategic k-mer extension for scrupulous assemblies.</title>
        <authorList>
            <person name="Souvorov A."/>
            <person name="Agarwala R."/>
            <person name="Lipman D.J."/>
        </authorList>
    </citation>
    <scope>NUCLEOTIDE SEQUENCE</scope>
    <source>
        <strain evidence="1">Clostridioides</strain>
    </source>
</reference>
<gene>
    <name evidence="1" type="ORF">KRQ00_002936</name>
</gene>
<comment type="caution">
    <text evidence="1">The sequence shown here is derived from an EMBL/GenBank/DDBJ whole genome shotgun (WGS) entry which is preliminary data.</text>
</comment>
<dbReference type="AlphaFoldDB" id="A0A9P3YSL2"/>
<organism evidence="1 2">
    <name type="scientific">Clostridioides difficile</name>
    <name type="common">Peptoclostridium difficile</name>
    <dbReference type="NCBI Taxonomy" id="1496"/>
    <lineage>
        <taxon>Bacteria</taxon>
        <taxon>Bacillati</taxon>
        <taxon>Bacillota</taxon>
        <taxon>Clostridia</taxon>
        <taxon>Peptostreptococcales</taxon>
        <taxon>Peptostreptococcaceae</taxon>
        <taxon>Clostridioides</taxon>
    </lineage>
</organism>
<sequence>MSVFTKAINEIDRKKSTMPLLCMNIAFMLEGEAKNSAKWTDRTGNARQGITGTSLGGGNQYIVRLGHGVDYGTVLEEGSAPHIIKPRNAKALFWNGASHPVMKVQHPGTKGTHSLESTISRNMPKIGKLIEGHWSK</sequence>
<accession>A0A9P3YSL2</accession>
<proteinExistence type="predicted"/>
<name>A0A9P3YSL2_CLODI</name>